<dbReference type="Proteomes" id="UP000789901">
    <property type="component" value="Unassembled WGS sequence"/>
</dbReference>
<dbReference type="EMBL" id="CAJVQB010008032">
    <property type="protein sequence ID" value="CAG8712998.1"/>
    <property type="molecule type" value="Genomic_DNA"/>
</dbReference>
<keyword evidence="2" id="KW-1185">Reference proteome</keyword>
<sequence length="155" mass="18267">MSNHILAMIVLLGKRLKTKNSIITILDDSVEKRVSVKYLLFARNLDDCINFLSKLYEYAKEHTGIAQVKENCKYVLIDFEHANVNRLVTSKLLKDWNNKTLTKYNEYTIQSDLYQFEKMLRNFNIVNSEARKNFLDSLRDKSISIENVLLHEWFG</sequence>
<name>A0ABN7V2M6_GIGMA</name>
<evidence type="ECO:0000313" key="1">
    <source>
        <dbReference type="EMBL" id="CAG8712998.1"/>
    </source>
</evidence>
<protein>
    <submittedName>
        <fullName evidence="1">18416_t:CDS:1</fullName>
    </submittedName>
</protein>
<comment type="caution">
    <text evidence="1">The sequence shown here is derived from an EMBL/GenBank/DDBJ whole genome shotgun (WGS) entry which is preliminary data.</text>
</comment>
<accession>A0ABN7V2M6</accession>
<reference evidence="1 2" key="1">
    <citation type="submission" date="2021-06" db="EMBL/GenBank/DDBJ databases">
        <authorList>
            <person name="Kallberg Y."/>
            <person name="Tangrot J."/>
            <person name="Rosling A."/>
        </authorList>
    </citation>
    <scope>NUCLEOTIDE SEQUENCE [LARGE SCALE GENOMIC DNA]</scope>
    <source>
        <strain evidence="1 2">120-4 pot B 10/14</strain>
    </source>
</reference>
<organism evidence="1 2">
    <name type="scientific">Gigaspora margarita</name>
    <dbReference type="NCBI Taxonomy" id="4874"/>
    <lineage>
        <taxon>Eukaryota</taxon>
        <taxon>Fungi</taxon>
        <taxon>Fungi incertae sedis</taxon>
        <taxon>Mucoromycota</taxon>
        <taxon>Glomeromycotina</taxon>
        <taxon>Glomeromycetes</taxon>
        <taxon>Diversisporales</taxon>
        <taxon>Gigasporaceae</taxon>
        <taxon>Gigaspora</taxon>
    </lineage>
</organism>
<evidence type="ECO:0000313" key="2">
    <source>
        <dbReference type="Proteomes" id="UP000789901"/>
    </source>
</evidence>
<proteinExistence type="predicted"/>
<gene>
    <name evidence="1" type="ORF">GMARGA_LOCUS12887</name>
</gene>